<evidence type="ECO:0000256" key="13">
    <source>
        <dbReference type="SAM" id="MobiDB-lite"/>
    </source>
</evidence>
<evidence type="ECO:0000256" key="7">
    <source>
        <dbReference type="ARBA" id="ARBA00022723"/>
    </source>
</evidence>
<dbReference type="Pfam" id="PF12906">
    <property type="entry name" value="RINGv"/>
    <property type="match status" value="1"/>
</dbReference>
<evidence type="ECO:0000256" key="11">
    <source>
        <dbReference type="ARBA" id="ARBA00022989"/>
    </source>
</evidence>
<comment type="catalytic activity">
    <reaction evidence="1">
        <text>S-ubiquitinyl-[E2 ubiquitin-conjugating enzyme]-L-cysteine + [acceptor protein]-L-lysine = [E2 ubiquitin-conjugating enzyme]-L-cysteine + N(6)-ubiquitinyl-[acceptor protein]-L-lysine.</text>
        <dbReference type="EC" id="2.3.2.27"/>
    </reaction>
</comment>
<keyword evidence="17" id="KW-1185">Reference proteome</keyword>
<sequence>MDTSDDVDICRVCRSEGSQDKPLYHPCVCTGTIKFVHQECLLLWLKHSRKEYCEVCSHRFAFTPNRIYKCLFTGSVSSLFTLPLDMLSTQDLLIDCLQGCVIVMCTLCSFISLVWLREQVIHGGAPHWLEQNQPPANEVSSGHVEGQLCLLCLILTDLVRVLQEHVFWVVSFNTLFILVFAFCPYHIGHFSVVGLGLEDYVSACEGEIHDIKVSSTKLTKLCLNQSLASLVKFQRSRWFLGVCYIVIKVSLLVFMELGLFPLICGWWLDICSLDMFNATLSNRKLSFDASPGTNLGLHWLVGVVYVFYFTSFILLLRQVLRPGVLWFLRNVSDPDFNLVQEMIHCPMHRHLWRFTLSVVFFGSQVLLMLWLPVRMVKTLFPTFLPYNVTIYSDSPVTELSLELLLLQVVLPALLEQGNTRHWVRHLIHAWTFTAAYMFDLHSYLLGGQNMEDDDNDEDEDDTDDEDEDDDDDDDEDGHVAVLGLDIIRQAVLQLDQPFNFQPYQRPANFPLKIVLLIIFLCATLVVTSFICITMPVFVGRWLISLWMGSATVHEMYTAASGLYVCWIAIRCTTGLVCWMPLGRSGLMFKFHEWEVMVVKTAVVAVLLVGVVPLLVGLLLELVIFVPLRVPLNQTPLFFLWQDWALGVLHTKIFGVMVLMGPQWWFKTAIEQVYANGIRNIDLHFILRRLAAPLLSVLLPSLCVPYAIAKGLVPLLGVEPEIQTLVERKIYPFMMLVVILLAVMYFQIRQFRRFYEDIKNDKYLIGQQLVNYERTSSRSICSTSS</sequence>
<evidence type="ECO:0000256" key="2">
    <source>
        <dbReference type="ARBA" id="ARBA00004141"/>
    </source>
</evidence>
<keyword evidence="8" id="KW-0863">Zinc-finger</keyword>
<dbReference type="Ensembl" id="ENSSFAT00005025483.1">
    <property type="protein sequence ID" value="ENSSFAP00005024503.1"/>
    <property type="gene ID" value="ENSSFAG00005012598.1"/>
</dbReference>
<dbReference type="GO" id="GO:0005789">
    <property type="term" value="C:endoplasmic reticulum membrane"/>
    <property type="evidence" value="ECO:0007669"/>
    <property type="project" value="TreeGrafter"/>
</dbReference>
<dbReference type="InterPro" id="IPR011016">
    <property type="entry name" value="Znf_RING-CH"/>
</dbReference>
<dbReference type="AlphaFoldDB" id="A0A672H5V7"/>
<dbReference type="SUPFAM" id="SSF57850">
    <property type="entry name" value="RING/U-box"/>
    <property type="match status" value="1"/>
</dbReference>
<evidence type="ECO:0000256" key="6">
    <source>
        <dbReference type="ARBA" id="ARBA00022692"/>
    </source>
</evidence>
<feature type="transmembrane region" description="Helical" evidence="14">
    <location>
        <begin position="513"/>
        <end position="538"/>
    </location>
</feature>
<feature type="transmembrane region" description="Helical" evidence="14">
    <location>
        <begin position="728"/>
        <end position="747"/>
    </location>
</feature>
<feature type="transmembrane region" description="Helical" evidence="14">
    <location>
        <begin position="558"/>
        <end position="581"/>
    </location>
</feature>
<keyword evidence="11 14" id="KW-1133">Transmembrane helix</keyword>
<feature type="transmembrane region" description="Helical" evidence="14">
    <location>
        <begin position="601"/>
        <end position="623"/>
    </location>
</feature>
<reference evidence="16" key="1">
    <citation type="submission" date="2019-06" db="EMBL/GenBank/DDBJ databases">
        <authorList>
            <consortium name="Wellcome Sanger Institute Data Sharing"/>
        </authorList>
    </citation>
    <scope>NUCLEOTIDE SEQUENCE [LARGE SCALE GENOMIC DNA]</scope>
</reference>
<dbReference type="GO" id="GO:0008270">
    <property type="term" value="F:zinc ion binding"/>
    <property type="evidence" value="ECO:0007669"/>
    <property type="project" value="UniProtKB-KW"/>
</dbReference>
<comment type="pathway">
    <text evidence="3">Protein modification; protein ubiquitination.</text>
</comment>
<evidence type="ECO:0000256" key="4">
    <source>
        <dbReference type="ARBA" id="ARBA00012483"/>
    </source>
</evidence>
<evidence type="ECO:0000256" key="14">
    <source>
        <dbReference type="SAM" id="Phobius"/>
    </source>
</evidence>
<accession>A0A672H5V7</accession>
<evidence type="ECO:0000313" key="16">
    <source>
        <dbReference type="Ensembl" id="ENSSFAP00005024503.1"/>
    </source>
</evidence>
<gene>
    <name evidence="16" type="primary">LOC115405896</name>
</gene>
<evidence type="ECO:0000259" key="15">
    <source>
        <dbReference type="PROSITE" id="PS51292"/>
    </source>
</evidence>
<evidence type="ECO:0000256" key="1">
    <source>
        <dbReference type="ARBA" id="ARBA00000900"/>
    </source>
</evidence>
<dbReference type="PANTHER" id="PTHR13145:SF0">
    <property type="entry name" value="E3 UBIQUITIN-PROTEIN LIGASE MARCHF6"/>
    <property type="match status" value="1"/>
</dbReference>
<feature type="transmembrane region" description="Helical" evidence="14">
    <location>
        <begin position="351"/>
        <end position="371"/>
    </location>
</feature>
<feature type="transmembrane region" description="Helical" evidence="14">
    <location>
        <begin position="296"/>
        <end position="316"/>
    </location>
</feature>
<feature type="transmembrane region" description="Helical" evidence="14">
    <location>
        <begin position="238"/>
        <end position="268"/>
    </location>
</feature>
<evidence type="ECO:0000313" key="17">
    <source>
        <dbReference type="Proteomes" id="UP000472267"/>
    </source>
</evidence>
<keyword evidence="12 14" id="KW-0472">Membrane</keyword>
<comment type="subcellular location">
    <subcellularLocation>
        <location evidence="2">Membrane</location>
        <topology evidence="2">Multi-pass membrane protein</topology>
    </subcellularLocation>
</comment>
<reference evidence="16" key="2">
    <citation type="submission" date="2025-08" db="UniProtKB">
        <authorList>
            <consortium name="Ensembl"/>
        </authorList>
    </citation>
    <scope>IDENTIFICATION</scope>
</reference>
<feature type="domain" description="RING-CH-type" evidence="15">
    <location>
        <begin position="2"/>
        <end position="63"/>
    </location>
</feature>
<keyword evidence="7" id="KW-0479">Metal-binding</keyword>
<dbReference type="PROSITE" id="PS51292">
    <property type="entry name" value="ZF_RING_CH"/>
    <property type="match status" value="1"/>
</dbReference>
<dbReference type="SMART" id="SM00744">
    <property type="entry name" value="RINGv"/>
    <property type="match status" value="1"/>
</dbReference>
<evidence type="ECO:0000256" key="5">
    <source>
        <dbReference type="ARBA" id="ARBA00022679"/>
    </source>
</evidence>
<keyword evidence="9" id="KW-0833">Ubl conjugation pathway</keyword>
<evidence type="ECO:0000256" key="12">
    <source>
        <dbReference type="ARBA" id="ARBA00023136"/>
    </source>
</evidence>
<feature type="transmembrane region" description="Helical" evidence="14">
    <location>
        <begin position="643"/>
        <end position="665"/>
    </location>
</feature>
<evidence type="ECO:0000256" key="9">
    <source>
        <dbReference type="ARBA" id="ARBA00022786"/>
    </source>
</evidence>
<dbReference type="GO" id="GO:0036503">
    <property type="term" value="P:ERAD pathway"/>
    <property type="evidence" value="ECO:0007669"/>
    <property type="project" value="TreeGrafter"/>
</dbReference>
<dbReference type="InterPro" id="IPR056521">
    <property type="entry name" value="MARCHF6-like_C"/>
</dbReference>
<keyword evidence="5" id="KW-0808">Transferase</keyword>
<protein>
    <recommendedName>
        <fullName evidence="4">RING-type E3 ubiquitin transferase</fullName>
        <ecNumber evidence="4">2.3.2.27</ecNumber>
    </recommendedName>
</protein>
<evidence type="ECO:0000256" key="3">
    <source>
        <dbReference type="ARBA" id="ARBA00004906"/>
    </source>
</evidence>
<dbReference type="GO" id="GO:0061630">
    <property type="term" value="F:ubiquitin protein ligase activity"/>
    <property type="evidence" value="ECO:0007669"/>
    <property type="project" value="UniProtKB-EC"/>
</dbReference>
<organism evidence="16 17">
    <name type="scientific">Salarias fasciatus</name>
    <name type="common">Jewelled blenny</name>
    <name type="synonym">Blennius fasciatus</name>
    <dbReference type="NCBI Taxonomy" id="181472"/>
    <lineage>
        <taxon>Eukaryota</taxon>
        <taxon>Metazoa</taxon>
        <taxon>Chordata</taxon>
        <taxon>Craniata</taxon>
        <taxon>Vertebrata</taxon>
        <taxon>Euteleostomi</taxon>
        <taxon>Actinopterygii</taxon>
        <taxon>Neopterygii</taxon>
        <taxon>Teleostei</taxon>
        <taxon>Neoteleostei</taxon>
        <taxon>Acanthomorphata</taxon>
        <taxon>Ovalentaria</taxon>
        <taxon>Blenniimorphae</taxon>
        <taxon>Blenniiformes</taxon>
        <taxon>Blennioidei</taxon>
        <taxon>Blenniidae</taxon>
        <taxon>Salariinae</taxon>
        <taxon>Salarias</taxon>
    </lineage>
</organism>
<keyword evidence="10" id="KW-0862">Zinc</keyword>
<dbReference type="Proteomes" id="UP000472267">
    <property type="component" value="Chromosome 18"/>
</dbReference>
<dbReference type="EC" id="2.3.2.27" evidence="4"/>
<keyword evidence="6 14" id="KW-0812">Transmembrane</keyword>
<proteinExistence type="predicted"/>
<feature type="transmembrane region" description="Helical" evidence="14">
    <location>
        <begin position="92"/>
        <end position="116"/>
    </location>
</feature>
<dbReference type="Gene3D" id="3.30.40.10">
    <property type="entry name" value="Zinc/RING finger domain, C3HC4 (zinc finger)"/>
    <property type="match status" value="1"/>
</dbReference>
<name>A0A672H5V7_SALFA</name>
<feature type="transmembrane region" description="Helical" evidence="14">
    <location>
        <begin position="685"/>
        <end position="708"/>
    </location>
</feature>
<dbReference type="PANTHER" id="PTHR13145">
    <property type="entry name" value="SSM4 PROTEIN"/>
    <property type="match status" value="1"/>
</dbReference>
<feature type="transmembrane region" description="Helical" evidence="14">
    <location>
        <begin position="166"/>
        <end position="187"/>
    </location>
</feature>
<dbReference type="Pfam" id="PF23113">
    <property type="entry name" value="MARCHF6_C"/>
    <property type="match status" value="1"/>
</dbReference>
<feature type="region of interest" description="Disordered" evidence="13">
    <location>
        <begin position="451"/>
        <end position="475"/>
    </location>
</feature>
<dbReference type="CDD" id="cd16702">
    <property type="entry name" value="RING_CH-C4HC3_MARCH6"/>
    <property type="match status" value="1"/>
</dbReference>
<dbReference type="InterPro" id="IPR013083">
    <property type="entry name" value="Znf_RING/FYVE/PHD"/>
</dbReference>
<evidence type="ECO:0000256" key="10">
    <source>
        <dbReference type="ARBA" id="ARBA00022833"/>
    </source>
</evidence>
<reference evidence="16" key="3">
    <citation type="submission" date="2025-09" db="UniProtKB">
        <authorList>
            <consortium name="Ensembl"/>
        </authorList>
    </citation>
    <scope>IDENTIFICATION</scope>
</reference>
<evidence type="ECO:0000256" key="8">
    <source>
        <dbReference type="ARBA" id="ARBA00022771"/>
    </source>
</evidence>